<feature type="domain" description="SGNH hydrolase-type esterase" evidence="1">
    <location>
        <begin position="60"/>
        <end position="232"/>
    </location>
</feature>
<sequence length="247" mass="27826">MITILFIIFALTIIAIFLLLIQGRWTRKSTVKLPEPNGARKGRSGKILPTEGDTLKVLIIGDSSAAGVGVDHQDKALTGFLIASLADQFSVEWQLMAKTGFTCTELIKQLQQQPQPFTHIDHVIVAIGVNDVTNLTRRKQWQKNLVTLVDLLENQFHTHNIIFTAIPPMHLFTALPQPLRWILGTRAKQLNQLMAEIIQTKPTCHLLQPDIPFSEHYLADDKFHPSQASYKLWAEQAAQLIRKLSVI</sequence>
<organism evidence="2 3">
    <name type="scientific">Thalassotalea castellviae</name>
    <dbReference type="NCBI Taxonomy" id="3075612"/>
    <lineage>
        <taxon>Bacteria</taxon>
        <taxon>Pseudomonadati</taxon>
        <taxon>Pseudomonadota</taxon>
        <taxon>Gammaproteobacteria</taxon>
        <taxon>Alteromonadales</taxon>
        <taxon>Colwelliaceae</taxon>
        <taxon>Thalassotalea</taxon>
    </lineage>
</organism>
<dbReference type="InterPro" id="IPR013830">
    <property type="entry name" value="SGNH_hydro"/>
</dbReference>
<evidence type="ECO:0000313" key="3">
    <source>
        <dbReference type="Proteomes" id="UP001266357"/>
    </source>
</evidence>
<proteinExistence type="predicted"/>
<gene>
    <name evidence="2" type="ORF">RM573_08630</name>
</gene>
<accession>A0ABU3A118</accession>
<evidence type="ECO:0000259" key="1">
    <source>
        <dbReference type="Pfam" id="PF13472"/>
    </source>
</evidence>
<dbReference type="Gene3D" id="3.40.50.1110">
    <property type="entry name" value="SGNH hydrolase"/>
    <property type="match status" value="1"/>
</dbReference>
<reference evidence="2 3" key="1">
    <citation type="submission" date="2023-09" db="EMBL/GenBank/DDBJ databases">
        <authorList>
            <person name="Rey-Velasco X."/>
        </authorList>
    </citation>
    <scope>NUCLEOTIDE SEQUENCE [LARGE SCALE GENOMIC DNA]</scope>
    <source>
        <strain evidence="2 3">W431</strain>
    </source>
</reference>
<dbReference type="SUPFAM" id="SSF52266">
    <property type="entry name" value="SGNH hydrolase"/>
    <property type="match status" value="1"/>
</dbReference>
<dbReference type="EMBL" id="JAVRIF010000003">
    <property type="protein sequence ID" value="MDT0603659.1"/>
    <property type="molecule type" value="Genomic_DNA"/>
</dbReference>
<dbReference type="Proteomes" id="UP001266357">
    <property type="component" value="Unassembled WGS sequence"/>
</dbReference>
<comment type="caution">
    <text evidence="2">The sequence shown here is derived from an EMBL/GenBank/DDBJ whole genome shotgun (WGS) entry which is preliminary data.</text>
</comment>
<keyword evidence="3" id="KW-1185">Reference proteome</keyword>
<dbReference type="InterPro" id="IPR036514">
    <property type="entry name" value="SGNH_hydro_sf"/>
</dbReference>
<keyword evidence="2" id="KW-0378">Hydrolase</keyword>
<dbReference type="CDD" id="cd01836">
    <property type="entry name" value="FeeA_FeeB_like"/>
    <property type="match status" value="1"/>
</dbReference>
<dbReference type="RefSeq" id="WP_311580235.1">
    <property type="nucleotide sequence ID" value="NZ_JAVRIF010000003.1"/>
</dbReference>
<protein>
    <submittedName>
        <fullName evidence="2">SGNH/GDSL hydrolase family protein</fullName>
    </submittedName>
</protein>
<dbReference type="GO" id="GO:0016787">
    <property type="term" value="F:hydrolase activity"/>
    <property type="evidence" value="ECO:0007669"/>
    <property type="project" value="UniProtKB-KW"/>
</dbReference>
<name>A0ABU3A118_9GAMM</name>
<evidence type="ECO:0000313" key="2">
    <source>
        <dbReference type="EMBL" id="MDT0603659.1"/>
    </source>
</evidence>
<dbReference type="Pfam" id="PF13472">
    <property type="entry name" value="Lipase_GDSL_2"/>
    <property type="match status" value="1"/>
</dbReference>